<proteinExistence type="predicted"/>
<dbReference type="EMBL" id="NIWU01000001">
    <property type="protein sequence ID" value="OXR34606.1"/>
    <property type="molecule type" value="Genomic_DNA"/>
</dbReference>
<comment type="caution">
    <text evidence="1">The sequence shown here is derived from an EMBL/GenBank/DDBJ whole genome shotgun (WGS) entry which is preliminary data.</text>
</comment>
<dbReference type="Proteomes" id="UP000215455">
    <property type="component" value="Unassembled WGS sequence"/>
</dbReference>
<evidence type="ECO:0000313" key="1">
    <source>
        <dbReference type="EMBL" id="OXR34606.1"/>
    </source>
</evidence>
<protein>
    <submittedName>
        <fullName evidence="1">Uncharacterized protein</fullName>
    </submittedName>
</protein>
<reference evidence="1 2" key="1">
    <citation type="submission" date="2017-06" db="EMBL/GenBank/DDBJ databases">
        <authorList>
            <person name="Furmanczyk E.M."/>
        </authorList>
    </citation>
    <scope>NUCLEOTIDE SEQUENCE [LARGE SCALE GENOMIC DNA]</scope>
    <source>
        <strain evidence="1 2">DSM 16611</strain>
    </source>
</reference>
<organism evidence="1 2">
    <name type="scientific">Pseudomonas umsongensis</name>
    <dbReference type="NCBI Taxonomy" id="198618"/>
    <lineage>
        <taxon>Bacteria</taxon>
        <taxon>Pseudomonadati</taxon>
        <taxon>Pseudomonadota</taxon>
        <taxon>Gammaproteobacteria</taxon>
        <taxon>Pseudomonadales</taxon>
        <taxon>Pseudomonadaceae</taxon>
        <taxon>Pseudomonas</taxon>
    </lineage>
</organism>
<gene>
    <name evidence="1" type="ORF">PSUM_01500</name>
</gene>
<keyword evidence="2" id="KW-1185">Reference proteome</keyword>
<evidence type="ECO:0000313" key="2">
    <source>
        <dbReference type="Proteomes" id="UP000215455"/>
    </source>
</evidence>
<sequence length="77" mass="8865">MTDGRDATYHHLSHKLLSASWRNMRAGGRRKLNKLQFFRKTPVVILVALRNGNPAELVCDCSIRNVKTKEFSIHKMT</sequence>
<accession>A0ABX4E029</accession>
<name>A0ABX4E029_9PSED</name>